<accession>A0A401JDC8</accession>
<evidence type="ECO:0000256" key="3">
    <source>
        <dbReference type="ARBA" id="ARBA00023012"/>
    </source>
</evidence>
<sequence>MTNAYFLPDNEFGGSEIGVLCLDRELRILWFTRATQSMFGLSGSSQGRLLCDVSPNFGTNNLINDARIVAKTRLSLQRNFTMQNGRSFLRQIIPHAGKNDNSSGMVILFIDISKNRHTENMNFNAWQKTESLKWHKQERIAELRTLTMKLTLAEEHERYTLAQDIHNDLGEVLMSTKLKLRACEKENSPHMFKQRAAELESLLNQASGSVHSMIFQLCPPFLHEIGLGPALEWLAEELHRTSDLEITVQNDGMDMPLDLPVATLLFRAVRAILVSVATLTQSSQILLSARCLDNRLQLILDDTGSGFDYRAILTQAGGFELSSIEERLNYLYGGIEVEDMPGRTRMVLSAPLAGASASIAREFRP</sequence>
<evidence type="ECO:0000256" key="2">
    <source>
        <dbReference type="ARBA" id="ARBA00022777"/>
    </source>
</evidence>
<dbReference type="Pfam" id="PF07730">
    <property type="entry name" value="HisKA_3"/>
    <property type="match status" value="1"/>
</dbReference>
<dbReference type="Gene3D" id="3.30.565.10">
    <property type="entry name" value="Histidine kinase-like ATPase, C-terminal domain"/>
    <property type="match status" value="1"/>
</dbReference>
<evidence type="ECO:0000259" key="4">
    <source>
        <dbReference type="Pfam" id="PF07730"/>
    </source>
</evidence>
<dbReference type="Proteomes" id="UP000286806">
    <property type="component" value="Unassembled WGS sequence"/>
</dbReference>
<dbReference type="GO" id="GO:0000155">
    <property type="term" value="F:phosphorelay sensor kinase activity"/>
    <property type="evidence" value="ECO:0007669"/>
    <property type="project" value="InterPro"/>
</dbReference>
<dbReference type="Pfam" id="PF13596">
    <property type="entry name" value="PAS_10"/>
    <property type="match status" value="1"/>
</dbReference>
<evidence type="ECO:0000313" key="6">
    <source>
        <dbReference type="Proteomes" id="UP000286806"/>
    </source>
</evidence>
<dbReference type="Gene3D" id="3.30.450.20">
    <property type="entry name" value="PAS domain"/>
    <property type="match status" value="1"/>
</dbReference>
<keyword evidence="2 5" id="KW-0418">Kinase</keyword>
<reference evidence="5 6" key="1">
    <citation type="journal article" date="2019" name="Front. Microbiol.">
        <title>Genomes of Neutrophilic Sulfur-Oxidizing Chemolithoautotrophs Representing 9 Proteobacterial Species From 8 Genera.</title>
        <authorList>
            <person name="Watanabe T."/>
            <person name="Kojima H."/>
            <person name="Umezawa K."/>
            <person name="Hori C."/>
            <person name="Takasuka T.E."/>
            <person name="Kato Y."/>
            <person name="Fukui M."/>
        </authorList>
    </citation>
    <scope>NUCLEOTIDE SEQUENCE [LARGE SCALE GENOMIC DNA]</scope>
    <source>
        <strain evidence="5 6">TTN</strain>
    </source>
</reference>
<proteinExistence type="predicted"/>
<keyword evidence="1" id="KW-0808">Transferase</keyword>
<dbReference type="PANTHER" id="PTHR24421">
    <property type="entry name" value="NITRATE/NITRITE SENSOR PROTEIN NARX-RELATED"/>
    <property type="match status" value="1"/>
</dbReference>
<dbReference type="OrthoDB" id="9813412at2"/>
<gene>
    <name evidence="5" type="ORF">SFMTTN_1370</name>
</gene>
<feature type="domain" description="Signal transduction histidine kinase subgroup 3 dimerisation and phosphoacceptor" evidence="4">
    <location>
        <begin position="157"/>
        <end position="219"/>
    </location>
</feature>
<organism evidence="5 6">
    <name type="scientific">Sulfuriferula multivorans</name>
    <dbReference type="NCBI Taxonomy" id="1559896"/>
    <lineage>
        <taxon>Bacteria</taxon>
        <taxon>Pseudomonadati</taxon>
        <taxon>Pseudomonadota</taxon>
        <taxon>Betaproteobacteria</taxon>
        <taxon>Nitrosomonadales</taxon>
        <taxon>Sulfuricellaceae</taxon>
        <taxon>Sulfuriferula</taxon>
    </lineage>
</organism>
<keyword evidence="6" id="KW-1185">Reference proteome</keyword>
<dbReference type="PANTHER" id="PTHR24421:SF58">
    <property type="entry name" value="SIGNAL TRANSDUCTION HISTIDINE-PROTEIN KINASE_PHOSPHATASE UHPB"/>
    <property type="match status" value="1"/>
</dbReference>
<protein>
    <submittedName>
        <fullName evidence="5">Sensory box histidine kinase</fullName>
    </submittedName>
</protein>
<keyword evidence="3" id="KW-0902">Two-component regulatory system</keyword>
<dbReference type="GO" id="GO:0016020">
    <property type="term" value="C:membrane"/>
    <property type="evidence" value="ECO:0007669"/>
    <property type="project" value="InterPro"/>
</dbReference>
<dbReference type="RefSeq" id="WP_124704378.1">
    <property type="nucleotide sequence ID" value="NZ_BGOW01000013.1"/>
</dbReference>
<dbReference type="EMBL" id="BGOW01000013">
    <property type="protein sequence ID" value="GBL45560.1"/>
    <property type="molecule type" value="Genomic_DNA"/>
</dbReference>
<evidence type="ECO:0000313" key="5">
    <source>
        <dbReference type="EMBL" id="GBL45560.1"/>
    </source>
</evidence>
<name>A0A401JDC8_9PROT</name>
<dbReference type="InterPro" id="IPR036890">
    <property type="entry name" value="HATPase_C_sf"/>
</dbReference>
<dbReference type="InterPro" id="IPR011712">
    <property type="entry name" value="Sig_transdc_His_kin_sub3_dim/P"/>
</dbReference>
<dbReference type="GO" id="GO:0046983">
    <property type="term" value="F:protein dimerization activity"/>
    <property type="evidence" value="ECO:0007669"/>
    <property type="project" value="InterPro"/>
</dbReference>
<dbReference type="Gene3D" id="1.20.5.1930">
    <property type="match status" value="1"/>
</dbReference>
<dbReference type="AlphaFoldDB" id="A0A401JDC8"/>
<dbReference type="InterPro" id="IPR050482">
    <property type="entry name" value="Sensor_HK_TwoCompSys"/>
</dbReference>
<evidence type="ECO:0000256" key="1">
    <source>
        <dbReference type="ARBA" id="ARBA00022679"/>
    </source>
</evidence>
<dbReference type="SUPFAM" id="SSF55874">
    <property type="entry name" value="ATPase domain of HSP90 chaperone/DNA topoisomerase II/histidine kinase"/>
    <property type="match status" value="1"/>
</dbReference>
<comment type="caution">
    <text evidence="5">The sequence shown here is derived from an EMBL/GenBank/DDBJ whole genome shotgun (WGS) entry which is preliminary data.</text>
</comment>